<evidence type="ECO:0008006" key="3">
    <source>
        <dbReference type="Google" id="ProtNLM"/>
    </source>
</evidence>
<keyword evidence="2" id="KW-1185">Reference proteome</keyword>
<proteinExistence type="predicted"/>
<evidence type="ECO:0000313" key="1">
    <source>
        <dbReference type="EMBL" id="TDW94508.1"/>
    </source>
</evidence>
<dbReference type="EMBL" id="SODU01000001">
    <property type="protein sequence ID" value="TDW94508.1"/>
    <property type="molecule type" value="Genomic_DNA"/>
</dbReference>
<sequence length="110" mass="11758">MAANVGDLVAEVTVTLMPPTDAQGHHVGPKTVRIEPGDIALLVTTTGSVRIDSTQPIVPGGEGRVLHNGTQDVLTRLYCAAPLVWFELIPERIQGPETTQDPATRRVVAR</sequence>
<gene>
    <name evidence="1" type="ORF">EV137_1823</name>
</gene>
<protein>
    <recommendedName>
        <fullName evidence="3">Cupin domain-containing protein</fullName>
    </recommendedName>
</protein>
<accession>A0ABY2FNJ5</accession>
<comment type="caution">
    <text evidence="1">The sequence shown here is derived from an EMBL/GenBank/DDBJ whole genome shotgun (WGS) entry which is preliminary data.</text>
</comment>
<dbReference type="Proteomes" id="UP000295060">
    <property type="component" value="Unassembled WGS sequence"/>
</dbReference>
<evidence type="ECO:0000313" key="2">
    <source>
        <dbReference type="Proteomes" id="UP000295060"/>
    </source>
</evidence>
<reference evidence="1 2" key="1">
    <citation type="submission" date="2019-03" db="EMBL/GenBank/DDBJ databases">
        <title>Genomic Encyclopedia of Type Strains, Phase III (KMG-III): the genomes of soil and plant-associated and newly described type strains.</title>
        <authorList>
            <person name="Whitman W."/>
        </authorList>
    </citation>
    <scope>NUCLEOTIDE SEQUENCE [LARGE SCALE GENOMIC DNA]</scope>
    <source>
        <strain evidence="1 2">VKMAc-2574</strain>
    </source>
</reference>
<name>A0ABY2FNJ5_9ACTN</name>
<organism evidence="1 2">
    <name type="scientific">Kribbella pratensis</name>
    <dbReference type="NCBI Taxonomy" id="2512112"/>
    <lineage>
        <taxon>Bacteria</taxon>
        <taxon>Bacillati</taxon>
        <taxon>Actinomycetota</taxon>
        <taxon>Actinomycetes</taxon>
        <taxon>Propionibacteriales</taxon>
        <taxon>Kribbellaceae</taxon>
        <taxon>Kribbella</taxon>
    </lineage>
</organism>